<gene>
    <name evidence="1" type="ORF">OUY18_04375</name>
</gene>
<reference evidence="1 2" key="1">
    <citation type="submission" date="2022-11" db="EMBL/GenBank/DDBJ databases">
        <authorList>
            <person name="Caiyu Z."/>
        </authorList>
    </citation>
    <scope>NUCLEOTIDE SEQUENCE [LARGE SCALE GENOMIC DNA]</scope>
    <source>
        <strain evidence="1 2">YR-4</strain>
    </source>
</reference>
<dbReference type="Proteomes" id="UP001082703">
    <property type="component" value="Unassembled WGS sequence"/>
</dbReference>
<name>A0ABT4BRH5_9FIRM</name>
<accession>A0ABT4BRH5</accession>
<keyword evidence="2" id="KW-1185">Reference proteome</keyword>
<organism evidence="1 2">
    <name type="scientific">Caproiciproducens galactitolivorans</name>
    <dbReference type="NCBI Taxonomy" id="642589"/>
    <lineage>
        <taxon>Bacteria</taxon>
        <taxon>Bacillati</taxon>
        <taxon>Bacillota</taxon>
        <taxon>Clostridia</taxon>
        <taxon>Eubacteriales</taxon>
        <taxon>Acutalibacteraceae</taxon>
        <taxon>Caproiciproducens</taxon>
    </lineage>
</organism>
<comment type="caution">
    <text evidence="1">The sequence shown here is derived from an EMBL/GenBank/DDBJ whole genome shotgun (WGS) entry which is preliminary data.</text>
</comment>
<evidence type="ECO:0000313" key="1">
    <source>
        <dbReference type="EMBL" id="MCY1713491.1"/>
    </source>
</evidence>
<dbReference type="SUPFAM" id="SSF53756">
    <property type="entry name" value="UDP-Glycosyltransferase/glycogen phosphorylase"/>
    <property type="match status" value="1"/>
</dbReference>
<protein>
    <recommendedName>
        <fullName evidence="3">Glycosyl transferases group 1</fullName>
    </recommendedName>
</protein>
<evidence type="ECO:0008006" key="3">
    <source>
        <dbReference type="Google" id="ProtNLM"/>
    </source>
</evidence>
<dbReference type="RefSeq" id="WP_268057504.1">
    <property type="nucleotide sequence ID" value="NZ_JAPOHA010000003.1"/>
</dbReference>
<sequence>MERQTRILVECPALIASVRLGVLEPLKPLQEQGKCDVHFLQTKHIKKVDIAWCDIFICVRGFEYVSMKAAKAAKQAGRLVIYFLDDDLLNVPEDVGSKDYFSDESQKQALSEIINFCDMLWCVNPYLGEKYSRFGNKRWVMERVPVPLEHFSYEEHGTISILYAGSSDHTPVIREYITPVVRRLCEEFQGLVSFTFIGADPGLSGYENVEYIKFFEDYEDYYSFLLQKRFDIGLAPVRTTEFYQCKYYNKFIEYTKIGAVGVYTNSLPYTLVIQDGQNGFLCENTFEDWYNTLKKTIVDCDLRKRCAETAYNDLQEKFTYDKVGVKLLEDIPELTYFHAPFINKSKIKLKNMYFLFYVKRASLLWKKHGIFAIPIMFFKAIKRLRNYFFNRMGSF</sequence>
<dbReference type="EMBL" id="JAPOHA010000003">
    <property type="protein sequence ID" value="MCY1713491.1"/>
    <property type="molecule type" value="Genomic_DNA"/>
</dbReference>
<evidence type="ECO:0000313" key="2">
    <source>
        <dbReference type="Proteomes" id="UP001082703"/>
    </source>
</evidence>
<dbReference type="Gene3D" id="3.40.50.2000">
    <property type="entry name" value="Glycogen Phosphorylase B"/>
    <property type="match status" value="1"/>
</dbReference>
<proteinExistence type="predicted"/>